<reference evidence="1 2" key="1">
    <citation type="journal article" date="2020" name="IScience">
        <title>Genome Sequencing of the Endangered Kingdonia uniflora (Circaeasteraceae, Ranunculales) Reveals Potential Mechanisms of Evolutionary Specialization.</title>
        <authorList>
            <person name="Sun Y."/>
            <person name="Deng T."/>
            <person name="Zhang A."/>
            <person name="Moore M.J."/>
            <person name="Landis J.B."/>
            <person name="Lin N."/>
            <person name="Zhang H."/>
            <person name="Zhang X."/>
            <person name="Huang J."/>
            <person name="Zhang X."/>
            <person name="Sun H."/>
            <person name="Wang H."/>
        </authorList>
    </citation>
    <scope>NUCLEOTIDE SEQUENCE [LARGE SCALE GENOMIC DNA]</scope>
    <source>
        <strain evidence="1">TB1705</strain>
        <tissue evidence="1">Leaf</tissue>
    </source>
</reference>
<dbReference type="PANTHER" id="PTHR33116">
    <property type="entry name" value="REVERSE TRANSCRIPTASE ZINC-BINDING DOMAIN-CONTAINING PROTEIN-RELATED-RELATED"/>
    <property type="match status" value="1"/>
</dbReference>
<name>A0A7J7N656_9MAGN</name>
<protein>
    <submittedName>
        <fullName evidence="1">Uncharacterized protein</fullName>
    </submittedName>
</protein>
<sequence>MFPKTYLGYPLIQGRVTKQTIMPLIEKIRKRANSWTGSMISFQGKVTLAKSILNNIPIHNMEIYKWPRSFIKEGDNIIRNYIWTEDPTKQKGVTLKWEKVYKPVKEGGLGVQSREEVSNAILCKLHWVFKQGTEEWEKILKFKFNSKSGGPIRYHKPSTIWKGIQTGAVLSKPYIGWLIGNRA</sequence>
<comment type="caution">
    <text evidence="1">The sequence shown here is derived from an EMBL/GenBank/DDBJ whole genome shotgun (WGS) entry which is preliminary data.</text>
</comment>
<dbReference type="Proteomes" id="UP000541444">
    <property type="component" value="Unassembled WGS sequence"/>
</dbReference>
<keyword evidence="2" id="KW-1185">Reference proteome</keyword>
<organism evidence="1 2">
    <name type="scientific">Kingdonia uniflora</name>
    <dbReference type="NCBI Taxonomy" id="39325"/>
    <lineage>
        <taxon>Eukaryota</taxon>
        <taxon>Viridiplantae</taxon>
        <taxon>Streptophyta</taxon>
        <taxon>Embryophyta</taxon>
        <taxon>Tracheophyta</taxon>
        <taxon>Spermatophyta</taxon>
        <taxon>Magnoliopsida</taxon>
        <taxon>Ranunculales</taxon>
        <taxon>Circaeasteraceae</taxon>
        <taxon>Kingdonia</taxon>
    </lineage>
</organism>
<proteinExistence type="predicted"/>
<dbReference type="PANTHER" id="PTHR33116:SF78">
    <property type="entry name" value="OS12G0587133 PROTEIN"/>
    <property type="match status" value="1"/>
</dbReference>
<evidence type="ECO:0000313" key="2">
    <source>
        <dbReference type="Proteomes" id="UP000541444"/>
    </source>
</evidence>
<dbReference type="AlphaFoldDB" id="A0A7J7N656"/>
<accession>A0A7J7N656</accession>
<dbReference type="EMBL" id="JACGCM010001019">
    <property type="protein sequence ID" value="KAF6162635.1"/>
    <property type="molecule type" value="Genomic_DNA"/>
</dbReference>
<evidence type="ECO:0000313" key="1">
    <source>
        <dbReference type="EMBL" id="KAF6162635.1"/>
    </source>
</evidence>
<gene>
    <name evidence="1" type="ORF">GIB67_003181</name>
</gene>
<dbReference type="OrthoDB" id="1932527at2759"/>